<sequence>MRASRSPTPLLMAAAMSTTGPTTTKAIAMAMMTEILNVVIIITMMSRIIIGNGIISTGIGDIKADIVEDGLVVRRLYQENGLRRKQHPHHGGSLRCKNKEREMSAVWNSCAGSGSWWWLLSCSSLHFSGACSRSRRA</sequence>
<dbReference type="EMBL" id="GL988047">
    <property type="protein sequence ID" value="EGS17675.1"/>
    <property type="molecule type" value="Genomic_DNA"/>
</dbReference>
<feature type="transmembrane region" description="Helical" evidence="1">
    <location>
        <begin position="36"/>
        <end position="55"/>
    </location>
</feature>
<dbReference type="HOGENOM" id="CLU_1864902_0_0_1"/>
<evidence type="ECO:0000313" key="2">
    <source>
        <dbReference type="EMBL" id="EGS17675.1"/>
    </source>
</evidence>
<gene>
    <name evidence="2" type="ORF">CTHT_0070150</name>
</gene>
<dbReference type="Proteomes" id="UP000008066">
    <property type="component" value="Unassembled WGS sequence"/>
</dbReference>
<organism evidence="3">
    <name type="scientific">Chaetomium thermophilum (strain DSM 1495 / CBS 144.50 / IMI 039719)</name>
    <name type="common">Thermochaetoides thermophila</name>
    <dbReference type="NCBI Taxonomy" id="759272"/>
    <lineage>
        <taxon>Eukaryota</taxon>
        <taxon>Fungi</taxon>
        <taxon>Dikarya</taxon>
        <taxon>Ascomycota</taxon>
        <taxon>Pezizomycotina</taxon>
        <taxon>Sordariomycetes</taxon>
        <taxon>Sordariomycetidae</taxon>
        <taxon>Sordariales</taxon>
        <taxon>Chaetomiaceae</taxon>
        <taxon>Thermochaetoides</taxon>
    </lineage>
</organism>
<dbReference type="GeneID" id="18261053"/>
<name>G0SHI6_CHATD</name>
<evidence type="ECO:0000313" key="3">
    <source>
        <dbReference type="Proteomes" id="UP000008066"/>
    </source>
</evidence>
<keyword evidence="1" id="KW-1133">Transmembrane helix</keyword>
<dbReference type="RefSeq" id="XP_006697293.1">
    <property type="nucleotide sequence ID" value="XM_006697230.1"/>
</dbReference>
<proteinExistence type="predicted"/>
<keyword evidence="1" id="KW-0472">Membrane</keyword>
<protein>
    <submittedName>
        <fullName evidence="2">Uncharacterized protein</fullName>
    </submittedName>
</protein>
<evidence type="ECO:0000256" key="1">
    <source>
        <dbReference type="SAM" id="Phobius"/>
    </source>
</evidence>
<accession>G0SHI6</accession>
<dbReference type="AlphaFoldDB" id="G0SHI6"/>
<reference evidence="2 3" key="1">
    <citation type="journal article" date="2011" name="Cell">
        <title>Insight into structure and assembly of the nuclear pore complex by utilizing the genome of a eukaryotic thermophile.</title>
        <authorList>
            <person name="Amlacher S."/>
            <person name="Sarges P."/>
            <person name="Flemming D."/>
            <person name="van Noort V."/>
            <person name="Kunze R."/>
            <person name="Devos D.P."/>
            <person name="Arumugam M."/>
            <person name="Bork P."/>
            <person name="Hurt E."/>
        </authorList>
    </citation>
    <scope>NUCLEOTIDE SEQUENCE [LARGE SCALE GENOMIC DNA]</scope>
    <source>
        <strain evidence="3">DSM 1495 / CBS 144.50 / IMI 039719</strain>
    </source>
</reference>
<keyword evidence="1" id="KW-0812">Transmembrane</keyword>
<dbReference type="KEGG" id="cthr:CTHT_0070150"/>
<keyword evidence="3" id="KW-1185">Reference proteome</keyword>